<name>B4GHW4_DROPE</name>
<organism evidence="8">
    <name type="scientific">Drosophila persimilis</name>
    <name type="common">Fruit fly</name>
    <dbReference type="NCBI Taxonomy" id="7234"/>
    <lineage>
        <taxon>Eukaryota</taxon>
        <taxon>Metazoa</taxon>
        <taxon>Ecdysozoa</taxon>
        <taxon>Arthropoda</taxon>
        <taxon>Hexapoda</taxon>
        <taxon>Insecta</taxon>
        <taxon>Pterygota</taxon>
        <taxon>Neoptera</taxon>
        <taxon>Endopterygota</taxon>
        <taxon>Diptera</taxon>
        <taxon>Brachycera</taxon>
        <taxon>Muscomorpha</taxon>
        <taxon>Ephydroidea</taxon>
        <taxon>Drosophilidae</taxon>
        <taxon>Drosophila</taxon>
        <taxon>Sophophora</taxon>
    </lineage>
</organism>
<feature type="transmembrane region" description="Helical" evidence="6">
    <location>
        <begin position="116"/>
        <end position="132"/>
    </location>
</feature>
<dbReference type="Proteomes" id="UP000008744">
    <property type="component" value="Unassembled WGS sequence"/>
</dbReference>
<dbReference type="OMA" id="QGIAWRQ"/>
<dbReference type="GO" id="GO:0050909">
    <property type="term" value="P:sensory perception of taste"/>
    <property type="evidence" value="ECO:0007669"/>
    <property type="project" value="InterPro"/>
</dbReference>
<keyword evidence="3 6" id="KW-0812">Transmembrane</keyword>
<evidence type="ECO:0000256" key="2">
    <source>
        <dbReference type="ARBA" id="ARBA00022475"/>
    </source>
</evidence>
<comment type="subcellular location">
    <subcellularLocation>
        <location evidence="1 6">Cell membrane</location>
        <topology evidence="1 6">Multi-pass membrane protein</topology>
    </subcellularLocation>
</comment>
<dbReference type="STRING" id="7234.B4GHW4"/>
<dbReference type="EMBL" id="CH479183">
    <property type="protein sequence ID" value="EDW36084.1"/>
    <property type="molecule type" value="Genomic_DNA"/>
</dbReference>
<dbReference type="OrthoDB" id="6478931at2759"/>
<proteinExistence type="inferred from homology"/>
<evidence type="ECO:0000256" key="4">
    <source>
        <dbReference type="ARBA" id="ARBA00022989"/>
    </source>
</evidence>
<comment type="function">
    <text evidence="6">Gustatory receptor which mediates acceptance or avoidance behavior, depending on its substrates.</text>
</comment>
<feature type="transmembrane region" description="Helical" evidence="6">
    <location>
        <begin position="162"/>
        <end position="180"/>
    </location>
</feature>
<dbReference type="KEGG" id="dpe:6592563"/>
<dbReference type="PhylomeDB" id="B4GHW4"/>
<feature type="transmembrane region" description="Helical" evidence="6">
    <location>
        <begin position="192"/>
        <end position="216"/>
    </location>
</feature>
<keyword evidence="6" id="KW-0675">Receptor</keyword>
<dbReference type="HOGENOM" id="CLU_056071_0_0_1"/>
<comment type="similarity">
    <text evidence="6">Belongs to the insect chemoreceptor superfamily. Gustatory receptor (GR) family.</text>
</comment>
<evidence type="ECO:0000256" key="1">
    <source>
        <dbReference type="ARBA" id="ARBA00004651"/>
    </source>
</evidence>
<keyword evidence="5 6" id="KW-0472">Membrane</keyword>
<keyword evidence="4 6" id="KW-1133">Transmembrane helix</keyword>
<evidence type="ECO:0000313" key="8">
    <source>
        <dbReference type="Proteomes" id="UP000008744"/>
    </source>
</evidence>
<evidence type="ECO:0000256" key="5">
    <source>
        <dbReference type="ARBA" id="ARBA00023136"/>
    </source>
</evidence>
<gene>
    <name evidence="7" type="primary">Dper\GL16865</name>
    <name evidence="7" type="ORF">Dper_GL16865</name>
</gene>
<dbReference type="GO" id="GO:0005886">
    <property type="term" value="C:plasma membrane"/>
    <property type="evidence" value="ECO:0007669"/>
    <property type="project" value="UniProtKB-SubCell"/>
</dbReference>
<dbReference type="InterPro" id="IPR013604">
    <property type="entry name" value="7TM_chemorcpt"/>
</dbReference>
<dbReference type="Pfam" id="PF08395">
    <property type="entry name" value="7tm_7"/>
    <property type="match status" value="1"/>
</dbReference>
<feature type="transmembrane region" description="Helical" evidence="6">
    <location>
        <begin position="78"/>
        <end position="96"/>
    </location>
</feature>
<evidence type="ECO:0000313" key="7">
    <source>
        <dbReference type="EMBL" id="EDW36084.1"/>
    </source>
</evidence>
<accession>B4GHW4</accession>
<reference evidence="7 8" key="1">
    <citation type="journal article" date="2007" name="Nature">
        <title>Evolution of genes and genomes on the Drosophila phylogeny.</title>
        <authorList>
            <consortium name="Drosophila 12 Genomes Consortium"/>
            <person name="Clark A.G."/>
            <person name="Eisen M.B."/>
            <person name="Smith D.R."/>
            <person name="Bergman C.M."/>
            <person name="Oliver B."/>
            <person name="Markow T.A."/>
            <person name="Kaufman T.C."/>
            <person name="Kellis M."/>
            <person name="Gelbart W."/>
            <person name="Iyer V.N."/>
            <person name="Pollard D.A."/>
            <person name="Sackton T.B."/>
            <person name="Larracuente A.M."/>
            <person name="Singh N.D."/>
            <person name="Abad J.P."/>
            <person name="Abt D.N."/>
            <person name="Adryan B."/>
            <person name="Aguade M."/>
            <person name="Akashi H."/>
            <person name="Anderson W.W."/>
            <person name="Aquadro C.F."/>
            <person name="Ardell D.H."/>
            <person name="Arguello R."/>
            <person name="Artieri C.G."/>
            <person name="Barbash D.A."/>
            <person name="Barker D."/>
            <person name="Barsanti P."/>
            <person name="Batterham P."/>
            <person name="Batzoglou S."/>
            <person name="Begun D."/>
            <person name="Bhutkar A."/>
            <person name="Blanco E."/>
            <person name="Bosak S.A."/>
            <person name="Bradley R.K."/>
            <person name="Brand A.D."/>
            <person name="Brent M.R."/>
            <person name="Brooks A.N."/>
            <person name="Brown R.H."/>
            <person name="Butlin R.K."/>
            <person name="Caggese C."/>
            <person name="Calvi B.R."/>
            <person name="Bernardo de Carvalho A."/>
            <person name="Caspi A."/>
            <person name="Castrezana S."/>
            <person name="Celniker S.E."/>
            <person name="Chang J.L."/>
            <person name="Chapple C."/>
            <person name="Chatterji S."/>
            <person name="Chinwalla A."/>
            <person name="Civetta A."/>
            <person name="Clifton S.W."/>
            <person name="Comeron J.M."/>
            <person name="Costello J.C."/>
            <person name="Coyne J.A."/>
            <person name="Daub J."/>
            <person name="David R.G."/>
            <person name="Delcher A.L."/>
            <person name="Delehaunty K."/>
            <person name="Do C.B."/>
            <person name="Ebling H."/>
            <person name="Edwards K."/>
            <person name="Eickbush T."/>
            <person name="Evans J.D."/>
            <person name="Filipski A."/>
            <person name="Findeiss S."/>
            <person name="Freyhult E."/>
            <person name="Fulton L."/>
            <person name="Fulton R."/>
            <person name="Garcia A.C."/>
            <person name="Gardiner A."/>
            <person name="Garfield D.A."/>
            <person name="Garvin B.E."/>
            <person name="Gibson G."/>
            <person name="Gilbert D."/>
            <person name="Gnerre S."/>
            <person name="Godfrey J."/>
            <person name="Good R."/>
            <person name="Gotea V."/>
            <person name="Gravely B."/>
            <person name="Greenberg A.J."/>
            <person name="Griffiths-Jones S."/>
            <person name="Gross S."/>
            <person name="Guigo R."/>
            <person name="Gustafson E.A."/>
            <person name="Haerty W."/>
            <person name="Hahn M.W."/>
            <person name="Halligan D.L."/>
            <person name="Halpern A.L."/>
            <person name="Halter G.M."/>
            <person name="Han M.V."/>
            <person name="Heger A."/>
            <person name="Hillier L."/>
            <person name="Hinrichs A.S."/>
            <person name="Holmes I."/>
            <person name="Hoskins R.A."/>
            <person name="Hubisz M.J."/>
            <person name="Hultmark D."/>
            <person name="Huntley M.A."/>
            <person name="Jaffe D.B."/>
            <person name="Jagadeeshan S."/>
            <person name="Jeck W.R."/>
            <person name="Johnson J."/>
            <person name="Jones C.D."/>
            <person name="Jordan W.C."/>
            <person name="Karpen G.H."/>
            <person name="Kataoka E."/>
            <person name="Keightley P.D."/>
            <person name="Kheradpour P."/>
            <person name="Kirkness E.F."/>
            <person name="Koerich L.B."/>
            <person name="Kristiansen K."/>
            <person name="Kudrna D."/>
            <person name="Kulathinal R.J."/>
            <person name="Kumar S."/>
            <person name="Kwok R."/>
            <person name="Lander E."/>
            <person name="Langley C.H."/>
            <person name="Lapoint R."/>
            <person name="Lazzaro B.P."/>
            <person name="Lee S.J."/>
            <person name="Levesque L."/>
            <person name="Li R."/>
            <person name="Lin C.F."/>
            <person name="Lin M.F."/>
            <person name="Lindblad-Toh K."/>
            <person name="Llopart A."/>
            <person name="Long M."/>
            <person name="Low L."/>
            <person name="Lozovsky E."/>
            <person name="Lu J."/>
            <person name="Luo M."/>
            <person name="Machado C.A."/>
            <person name="Makalowski W."/>
            <person name="Marzo M."/>
            <person name="Matsuda M."/>
            <person name="Matzkin L."/>
            <person name="McAllister B."/>
            <person name="McBride C.S."/>
            <person name="McKernan B."/>
            <person name="McKernan K."/>
            <person name="Mendez-Lago M."/>
            <person name="Minx P."/>
            <person name="Mollenhauer M.U."/>
            <person name="Montooth K."/>
            <person name="Mount S.M."/>
            <person name="Mu X."/>
            <person name="Myers E."/>
            <person name="Negre B."/>
            <person name="Newfeld S."/>
            <person name="Nielsen R."/>
            <person name="Noor M.A."/>
            <person name="O'Grady P."/>
            <person name="Pachter L."/>
            <person name="Papaceit M."/>
            <person name="Parisi M.J."/>
            <person name="Parisi M."/>
            <person name="Parts L."/>
            <person name="Pedersen J.S."/>
            <person name="Pesole G."/>
            <person name="Phillippy A.M."/>
            <person name="Ponting C.P."/>
            <person name="Pop M."/>
            <person name="Porcelli D."/>
            <person name="Powell J.R."/>
            <person name="Prohaska S."/>
            <person name="Pruitt K."/>
            <person name="Puig M."/>
            <person name="Quesneville H."/>
            <person name="Ram K.R."/>
            <person name="Rand D."/>
            <person name="Rasmussen M.D."/>
            <person name="Reed L.K."/>
            <person name="Reenan R."/>
            <person name="Reily A."/>
            <person name="Remington K.A."/>
            <person name="Rieger T.T."/>
            <person name="Ritchie M.G."/>
            <person name="Robin C."/>
            <person name="Rogers Y.H."/>
            <person name="Rohde C."/>
            <person name="Rozas J."/>
            <person name="Rubenfield M.J."/>
            <person name="Ruiz A."/>
            <person name="Russo S."/>
            <person name="Salzberg S.L."/>
            <person name="Sanchez-Gracia A."/>
            <person name="Saranga D.J."/>
            <person name="Sato H."/>
            <person name="Schaeffer S.W."/>
            <person name="Schatz M.C."/>
            <person name="Schlenke T."/>
            <person name="Schwartz R."/>
            <person name="Segarra C."/>
            <person name="Singh R.S."/>
            <person name="Sirot L."/>
            <person name="Sirota M."/>
            <person name="Sisneros N.B."/>
            <person name="Smith C.D."/>
            <person name="Smith T.F."/>
            <person name="Spieth J."/>
            <person name="Stage D.E."/>
            <person name="Stark A."/>
            <person name="Stephan W."/>
            <person name="Strausberg R.L."/>
            <person name="Strempel S."/>
            <person name="Sturgill D."/>
            <person name="Sutton G."/>
            <person name="Sutton G.G."/>
            <person name="Tao W."/>
            <person name="Teichmann S."/>
            <person name="Tobari Y.N."/>
            <person name="Tomimura Y."/>
            <person name="Tsolas J.M."/>
            <person name="Valente V.L."/>
            <person name="Venter E."/>
            <person name="Venter J.C."/>
            <person name="Vicario S."/>
            <person name="Vieira F.G."/>
            <person name="Vilella A.J."/>
            <person name="Villasante A."/>
            <person name="Walenz B."/>
            <person name="Wang J."/>
            <person name="Wasserman M."/>
            <person name="Watts T."/>
            <person name="Wilson D."/>
            <person name="Wilson R.K."/>
            <person name="Wing R.A."/>
            <person name="Wolfner M.F."/>
            <person name="Wong A."/>
            <person name="Wong G.K."/>
            <person name="Wu C.I."/>
            <person name="Wu G."/>
            <person name="Yamamoto D."/>
            <person name="Yang H.P."/>
            <person name="Yang S.P."/>
            <person name="Yorke J.A."/>
            <person name="Yoshida K."/>
            <person name="Zdobnov E."/>
            <person name="Zhang P."/>
            <person name="Zhang Y."/>
            <person name="Zimin A.V."/>
            <person name="Baldwin J."/>
            <person name="Abdouelleil A."/>
            <person name="Abdulkadir J."/>
            <person name="Abebe A."/>
            <person name="Abera B."/>
            <person name="Abreu J."/>
            <person name="Acer S.C."/>
            <person name="Aftuck L."/>
            <person name="Alexander A."/>
            <person name="An P."/>
            <person name="Anderson E."/>
            <person name="Anderson S."/>
            <person name="Arachi H."/>
            <person name="Azer M."/>
            <person name="Bachantsang P."/>
            <person name="Barry A."/>
            <person name="Bayul T."/>
            <person name="Berlin A."/>
            <person name="Bessette D."/>
            <person name="Bloom T."/>
            <person name="Blye J."/>
            <person name="Boguslavskiy L."/>
            <person name="Bonnet C."/>
            <person name="Boukhgalter B."/>
            <person name="Bourzgui I."/>
            <person name="Brown A."/>
            <person name="Cahill P."/>
            <person name="Channer S."/>
            <person name="Cheshatsang Y."/>
            <person name="Chuda L."/>
            <person name="Citroen M."/>
            <person name="Collymore A."/>
            <person name="Cooke P."/>
            <person name="Costello M."/>
            <person name="D'Aco K."/>
            <person name="Daza R."/>
            <person name="De Haan G."/>
            <person name="DeGray S."/>
            <person name="DeMaso C."/>
            <person name="Dhargay N."/>
            <person name="Dooley K."/>
            <person name="Dooley E."/>
            <person name="Doricent M."/>
            <person name="Dorje P."/>
            <person name="Dorjee K."/>
            <person name="Dupes A."/>
            <person name="Elong R."/>
            <person name="Falk J."/>
            <person name="Farina A."/>
            <person name="Faro S."/>
            <person name="Ferguson D."/>
            <person name="Fisher S."/>
            <person name="Foley C.D."/>
            <person name="Franke A."/>
            <person name="Friedrich D."/>
            <person name="Gadbois L."/>
            <person name="Gearin G."/>
            <person name="Gearin C.R."/>
            <person name="Giannoukos G."/>
            <person name="Goode T."/>
            <person name="Graham J."/>
            <person name="Grandbois E."/>
            <person name="Grewal S."/>
            <person name="Gyaltsen K."/>
            <person name="Hafez N."/>
            <person name="Hagos B."/>
            <person name="Hall J."/>
            <person name="Henson C."/>
            <person name="Hollinger A."/>
            <person name="Honan T."/>
            <person name="Huard M.D."/>
            <person name="Hughes L."/>
            <person name="Hurhula B."/>
            <person name="Husby M.E."/>
            <person name="Kamat A."/>
            <person name="Kanga B."/>
            <person name="Kashin S."/>
            <person name="Khazanovich D."/>
            <person name="Kisner P."/>
            <person name="Lance K."/>
            <person name="Lara M."/>
            <person name="Lee W."/>
            <person name="Lennon N."/>
            <person name="Letendre F."/>
            <person name="LeVine R."/>
            <person name="Lipovsky A."/>
            <person name="Liu X."/>
            <person name="Liu J."/>
            <person name="Liu S."/>
            <person name="Lokyitsang T."/>
            <person name="Lokyitsang Y."/>
            <person name="Lubonja R."/>
            <person name="Lui A."/>
            <person name="MacDonald P."/>
            <person name="Magnisalis V."/>
            <person name="Maru K."/>
            <person name="Matthews C."/>
            <person name="McCusker W."/>
            <person name="McDonough S."/>
            <person name="Mehta T."/>
            <person name="Meldrim J."/>
            <person name="Meneus L."/>
            <person name="Mihai O."/>
            <person name="Mihalev A."/>
            <person name="Mihova T."/>
            <person name="Mittelman R."/>
            <person name="Mlenga V."/>
            <person name="Montmayeur A."/>
            <person name="Mulrain L."/>
            <person name="Navidi A."/>
            <person name="Naylor J."/>
            <person name="Negash T."/>
            <person name="Nguyen T."/>
            <person name="Nguyen N."/>
            <person name="Nicol R."/>
            <person name="Norbu C."/>
            <person name="Norbu N."/>
            <person name="Novod N."/>
            <person name="O'Neill B."/>
            <person name="Osman S."/>
            <person name="Markiewicz E."/>
            <person name="Oyono O.L."/>
            <person name="Patti C."/>
            <person name="Phunkhang P."/>
            <person name="Pierre F."/>
            <person name="Priest M."/>
            <person name="Raghuraman S."/>
            <person name="Rege F."/>
            <person name="Reyes R."/>
            <person name="Rise C."/>
            <person name="Rogov P."/>
            <person name="Ross K."/>
            <person name="Ryan E."/>
            <person name="Settipalli S."/>
            <person name="Shea T."/>
            <person name="Sherpa N."/>
            <person name="Shi L."/>
            <person name="Shih D."/>
            <person name="Sparrow T."/>
            <person name="Spaulding J."/>
            <person name="Stalker J."/>
            <person name="Stange-Thomann N."/>
            <person name="Stavropoulos S."/>
            <person name="Stone C."/>
            <person name="Strader C."/>
            <person name="Tesfaye S."/>
            <person name="Thomson T."/>
            <person name="Thoulutsang Y."/>
            <person name="Thoulutsang D."/>
            <person name="Topham K."/>
            <person name="Topping I."/>
            <person name="Tsamla T."/>
            <person name="Vassiliev H."/>
            <person name="Vo A."/>
            <person name="Wangchuk T."/>
            <person name="Wangdi T."/>
            <person name="Weiand M."/>
            <person name="Wilkinson J."/>
            <person name="Wilson A."/>
            <person name="Yadav S."/>
            <person name="Young G."/>
            <person name="Yu Q."/>
            <person name="Zembek L."/>
            <person name="Zhong D."/>
            <person name="Zimmer A."/>
            <person name="Zwirko Z."/>
            <person name="Jaffe D.B."/>
            <person name="Alvarez P."/>
            <person name="Brockman W."/>
            <person name="Butler J."/>
            <person name="Chin C."/>
            <person name="Gnerre S."/>
            <person name="Grabherr M."/>
            <person name="Kleber M."/>
            <person name="Mauceli E."/>
            <person name="MacCallum I."/>
        </authorList>
    </citation>
    <scope>NUCLEOTIDE SEQUENCE [LARGE SCALE GENOMIC DNA]</scope>
    <source>
        <strain evidence="8">MSH-3 / Tucson 14011-0111.49</strain>
    </source>
</reference>
<dbReference type="GO" id="GO:0007165">
    <property type="term" value="P:signal transduction"/>
    <property type="evidence" value="ECO:0007669"/>
    <property type="project" value="UniProtKB-KW"/>
</dbReference>
<evidence type="ECO:0000256" key="3">
    <source>
        <dbReference type="ARBA" id="ARBA00022692"/>
    </source>
</evidence>
<sequence>MEAFLMSLAVDMGKPKKVPPKHPMTAERLPKGHPSFHQQTRRLYKALHWLLLISVLANTAPIAVLPGRQRIVYRHLHLCWMAVCYGWFCLASYWEFVLITLNKVSIDCYLNAMESAIYVVHSASILILTFQWRHRAPAVIDRIVKSDLERGYSINCRQSKRFLRVQLSLVLVLACSAFAIDICSQRFVVYKAILSIHSFVMPNIISSLSFIQYYVLLQGIAWRQAAVTESLQSELQHLPCPRRWEVQRLRLQHAELTRFTKLVNTAYQYSIVLLIVGCFFNFNLNLFLVYKGIDVPELADWVRWIYMVLWLAMHMGKVYGILYFNHKVQDEASSQSPFHLGLI</sequence>
<feature type="transmembrane region" description="Helical" evidence="6">
    <location>
        <begin position="266"/>
        <end position="284"/>
    </location>
</feature>
<protein>
    <recommendedName>
        <fullName evidence="6">Gustatory receptor</fullName>
    </recommendedName>
</protein>
<feature type="transmembrane region" description="Helical" evidence="6">
    <location>
        <begin position="46"/>
        <end position="66"/>
    </location>
</feature>
<keyword evidence="2 6" id="KW-1003">Cell membrane</keyword>
<dbReference type="AlphaFoldDB" id="B4GHW4"/>
<keyword evidence="8" id="KW-1185">Reference proteome</keyword>
<keyword evidence="6" id="KW-0807">Transducer</keyword>
<feature type="transmembrane region" description="Helical" evidence="6">
    <location>
        <begin position="304"/>
        <end position="324"/>
    </location>
</feature>
<dbReference type="eggNOG" id="KOG0867">
    <property type="taxonomic scope" value="Eukaryota"/>
</dbReference>
<evidence type="ECO:0000256" key="6">
    <source>
        <dbReference type="RuleBase" id="RU363108"/>
    </source>
</evidence>